<dbReference type="PANTHER" id="PTHR42912">
    <property type="entry name" value="METHYLTRANSFERASE"/>
    <property type="match status" value="1"/>
</dbReference>
<sequence length="192" mass="20494">MTDYLPAAGKPWLLPLYDPLSRLAGAGRLHRRLLEQAGLRAGDRVLEIGCGTGNLLTMQARLGPRVDAVGIDPDPAALRRARRKAERAGAQVGYRQAYAGDLPFGDGVFDVVLSSLMLHHLDDGGRDRALREVARVLRPGGRLHVADIDGHGRSAGLTTAVFRQAGLVAAAVTGRGRAWRLGRYTLFTAGAA</sequence>
<proteinExistence type="predicted"/>
<dbReference type="Gene3D" id="3.40.50.150">
    <property type="entry name" value="Vaccinia Virus protein VP39"/>
    <property type="match status" value="1"/>
</dbReference>
<dbReference type="RefSeq" id="WP_183224642.1">
    <property type="nucleotide sequence ID" value="NZ_BMPW01000017.1"/>
</dbReference>
<accession>A0A7W5ALY1</accession>
<dbReference type="InterPro" id="IPR041698">
    <property type="entry name" value="Methyltransf_25"/>
</dbReference>
<dbReference type="AlphaFoldDB" id="A0A7W5ALY1"/>
<evidence type="ECO:0000313" key="3">
    <source>
        <dbReference type="Proteomes" id="UP000590749"/>
    </source>
</evidence>
<dbReference type="Pfam" id="PF13649">
    <property type="entry name" value="Methyltransf_25"/>
    <property type="match status" value="1"/>
</dbReference>
<evidence type="ECO:0000259" key="1">
    <source>
        <dbReference type="Pfam" id="PF13649"/>
    </source>
</evidence>
<dbReference type="CDD" id="cd02440">
    <property type="entry name" value="AdoMet_MTases"/>
    <property type="match status" value="1"/>
</dbReference>
<organism evidence="2 3">
    <name type="scientific">Actinoplanes campanulatus</name>
    <dbReference type="NCBI Taxonomy" id="113559"/>
    <lineage>
        <taxon>Bacteria</taxon>
        <taxon>Bacillati</taxon>
        <taxon>Actinomycetota</taxon>
        <taxon>Actinomycetes</taxon>
        <taxon>Micromonosporales</taxon>
        <taxon>Micromonosporaceae</taxon>
        <taxon>Actinoplanes</taxon>
    </lineage>
</organism>
<keyword evidence="2" id="KW-0808">Transferase</keyword>
<dbReference type="Proteomes" id="UP000590749">
    <property type="component" value="Unassembled WGS sequence"/>
</dbReference>
<feature type="domain" description="Methyltransferase" evidence="1">
    <location>
        <begin position="45"/>
        <end position="141"/>
    </location>
</feature>
<keyword evidence="2" id="KW-0830">Ubiquinone</keyword>
<reference evidence="2 3" key="1">
    <citation type="submission" date="2020-08" db="EMBL/GenBank/DDBJ databases">
        <title>Genomic Encyclopedia of Type Strains, Phase III (KMG-III): the genomes of soil and plant-associated and newly described type strains.</title>
        <authorList>
            <person name="Whitman W."/>
        </authorList>
    </citation>
    <scope>NUCLEOTIDE SEQUENCE [LARGE SCALE GENOMIC DNA]</scope>
    <source>
        <strain evidence="2 3">CECT 3287</strain>
    </source>
</reference>
<dbReference type="InterPro" id="IPR029063">
    <property type="entry name" value="SAM-dependent_MTases_sf"/>
</dbReference>
<keyword evidence="2" id="KW-0489">Methyltransferase</keyword>
<dbReference type="GO" id="GO:0032259">
    <property type="term" value="P:methylation"/>
    <property type="evidence" value="ECO:0007669"/>
    <property type="project" value="UniProtKB-KW"/>
</dbReference>
<keyword evidence="3" id="KW-1185">Reference proteome</keyword>
<dbReference type="GO" id="GO:0008168">
    <property type="term" value="F:methyltransferase activity"/>
    <property type="evidence" value="ECO:0007669"/>
    <property type="project" value="UniProtKB-KW"/>
</dbReference>
<gene>
    <name evidence="2" type="ORF">FHR83_006264</name>
</gene>
<evidence type="ECO:0000313" key="2">
    <source>
        <dbReference type="EMBL" id="MBB3098565.1"/>
    </source>
</evidence>
<comment type="caution">
    <text evidence="2">The sequence shown here is derived from an EMBL/GenBank/DDBJ whole genome shotgun (WGS) entry which is preliminary data.</text>
</comment>
<dbReference type="SUPFAM" id="SSF53335">
    <property type="entry name" value="S-adenosyl-L-methionine-dependent methyltransferases"/>
    <property type="match status" value="1"/>
</dbReference>
<protein>
    <submittedName>
        <fullName evidence="2">Ubiquinone/menaquinone biosynthesis C-methylase UbiE</fullName>
    </submittedName>
</protein>
<name>A0A7W5ALY1_9ACTN</name>
<dbReference type="InterPro" id="IPR050508">
    <property type="entry name" value="Methyltransf_Superfamily"/>
</dbReference>
<dbReference type="EMBL" id="JACHXF010000015">
    <property type="protein sequence ID" value="MBB3098565.1"/>
    <property type="molecule type" value="Genomic_DNA"/>
</dbReference>